<comment type="caution">
    <text evidence="2">The sequence shown here is derived from an EMBL/GenBank/DDBJ whole genome shotgun (WGS) entry which is preliminary data.</text>
</comment>
<feature type="compositionally biased region" description="Basic and acidic residues" evidence="1">
    <location>
        <begin position="152"/>
        <end position="163"/>
    </location>
</feature>
<evidence type="ECO:0000313" key="3">
    <source>
        <dbReference type="Proteomes" id="UP000250572"/>
    </source>
</evidence>
<evidence type="ECO:0000256" key="1">
    <source>
        <dbReference type="SAM" id="MobiDB-lite"/>
    </source>
</evidence>
<dbReference type="EMBL" id="NHOQ01001904">
    <property type="protein sequence ID" value="PWA21715.1"/>
    <property type="molecule type" value="Genomic_DNA"/>
</dbReference>
<name>A0A315VF03_GAMAF</name>
<keyword evidence="3" id="KW-1185">Reference proteome</keyword>
<dbReference type="Proteomes" id="UP000250572">
    <property type="component" value="Unassembled WGS sequence"/>
</dbReference>
<organism evidence="2 3">
    <name type="scientific">Gambusia affinis</name>
    <name type="common">Western mosquitofish</name>
    <name type="synonym">Heterandria affinis</name>
    <dbReference type="NCBI Taxonomy" id="33528"/>
    <lineage>
        <taxon>Eukaryota</taxon>
        <taxon>Metazoa</taxon>
        <taxon>Chordata</taxon>
        <taxon>Craniata</taxon>
        <taxon>Vertebrata</taxon>
        <taxon>Euteleostomi</taxon>
        <taxon>Actinopterygii</taxon>
        <taxon>Neopterygii</taxon>
        <taxon>Teleostei</taxon>
        <taxon>Neoteleostei</taxon>
        <taxon>Acanthomorphata</taxon>
        <taxon>Ovalentaria</taxon>
        <taxon>Atherinomorphae</taxon>
        <taxon>Cyprinodontiformes</taxon>
        <taxon>Poeciliidae</taxon>
        <taxon>Poeciliinae</taxon>
        <taxon>Gambusia</taxon>
    </lineage>
</organism>
<dbReference type="AlphaFoldDB" id="A0A315VF03"/>
<evidence type="ECO:0000313" key="2">
    <source>
        <dbReference type="EMBL" id="PWA21715.1"/>
    </source>
</evidence>
<protein>
    <submittedName>
        <fullName evidence="2">Uncharacterized protein</fullName>
    </submittedName>
</protein>
<proteinExistence type="predicted"/>
<sequence length="190" mass="20902">MPSPSSIRTPCVGLSRFLSVFKFVTHVKQKHQETEEEMCIAFPASSQDGCCVEGGMQAALTLSFIRARPPAHRLSVYSFIVLGPCLLEHVSCLPLTATQAITADHLWPRCSATEYQEGVHKSFLSSPCFTPFPHFSFSQAGAHIYDIERRGDRRGKEKGREGSSDCTPSTPIPSSPSSPNLHPLLHISLY</sequence>
<accession>A0A315VF03</accession>
<feature type="region of interest" description="Disordered" evidence="1">
    <location>
        <begin position="152"/>
        <end position="182"/>
    </location>
</feature>
<gene>
    <name evidence="2" type="ORF">CCH79_00003320</name>
</gene>
<reference evidence="2 3" key="1">
    <citation type="journal article" date="2018" name="G3 (Bethesda)">
        <title>A High-Quality Reference Genome for the Invasive Mosquitofish Gambusia affinis Using a Chicago Library.</title>
        <authorList>
            <person name="Hoffberg S.L."/>
            <person name="Troendle N.J."/>
            <person name="Glenn T.C."/>
            <person name="Mahmud O."/>
            <person name="Louha S."/>
            <person name="Chalopin D."/>
            <person name="Bennetzen J.L."/>
            <person name="Mauricio R."/>
        </authorList>
    </citation>
    <scope>NUCLEOTIDE SEQUENCE [LARGE SCALE GENOMIC DNA]</scope>
    <source>
        <strain evidence="2">NE01/NJP1002.9</strain>
        <tissue evidence="2">Muscle</tissue>
    </source>
</reference>